<evidence type="ECO:0000313" key="4">
    <source>
        <dbReference type="EMBL" id="XBT81152.1"/>
    </source>
</evidence>
<sequence>MSVESAELNGAHTTETSWPDFAELEPSRALDAFPPLNAIQARSIVQDRWERLVAVVEIPNPIERVWQALTTPEEIRSWLARCRGSLTAVGSDVLLDFEDGEFFHCRPLVAEPPRDGHAELKYFWRWVGVGPATRVIWELDATVDGGTRITATEEALNSPSDWRGWNGNGWPGILDQLAGYLRTGTTWRWPWRRMGPYVQIELESTPYDAWELLTKPESLRYWLQRRFGTFTDGDKLTLIMGDASGVVEMSVHRHVEPNQQFPSYLPWLEFGLRRASWPVELNGKLYIEPAGVGRSLFQIFVDNWENLPAELQREEREIICGFFRDSMVRAQNLTSPRPSPSHQHGWS</sequence>
<gene>
    <name evidence="4" type="ORF">ABIH81_26420</name>
</gene>
<evidence type="ECO:0000256" key="1">
    <source>
        <dbReference type="ARBA" id="ARBA00006817"/>
    </source>
</evidence>
<evidence type="ECO:0000259" key="3">
    <source>
        <dbReference type="Pfam" id="PF08327"/>
    </source>
</evidence>
<name>A0AAU7QZ11_9ACTN</name>
<comment type="similarity">
    <text evidence="1">Belongs to the AHA1 family.</text>
</comment>
<feature type="domain" description="Activator of Hsp90 ATPase homologue 1/2-like C-terminal" evidence="3">
    <location>
        <begin position="61"/>
        <end position="181"/>
    </location>
</feature>
<accession>A0AAU7QZ11</accession>
<dbReference type="SUPFAM" id="SSF55961">
    <property type="entry name" value="Bet v1-like"/>
    <property type="match status" value="1"/>
</dbReference>
<feature type="region of interest" description="Disordered" evidence="2">
    <location>
        <begin position="1"/>
        <end position="20"/>
    </location>
</feature>
<evidence type="ECO:0000256" key="2">
    <source>
        <dbReference type="SAM" id="MobiDB-lite"/>
    </source>
</evidence>
<reference evidence="4" key="1">
    <citation type="submission" date="2024-06" db="EMBL/GenBank/DDBJ databases">
        <title>Micromonospora sp. strain HUAS YX12 genome sequences.</title>
        <authorList>
            <person name="Mo P."/>
        </authorList>
    </citation>
    <scope>NUCLEOTIDE SEQUENCE</scope>
    <source>
        <strain evidence="4">HUAS YX12</strain>
    </source>
</reference>
<dbReference type="RefSeq" id="WP_349877569.1">
    <property type="nucleotide sequence ID" value="NZ_CP157974.1"/>
</dbReference>
<dbReference type="CDD" id="cd07814">
    <property type="entry name" value="SRPBCC_CalC_Aha1-like"/>
    <property type="match status" value="1"/>
</dbReference>
<dbReference type="InterPro" id="IPR023393">
    <property type="entry name" value="START-like_dom_sf"/>
</dbReference>
<dbReference type="InterPro" id="IPR013538">
    <property type="entry name" value="ASHA1/2-like_C"/>
</dbReference>
<dbReference type="Gene3D" id="3.30.530.20">
    <property type="match status" value="1"/>
</dbReference>
<organism evidence="4">
    <name type="scientific">Micromonospora sp. HUAS YX12</name>
    <dbReference type="NCBI Taxonomy" id="3156396"/>
    <lineage>
        <taxon>Bacteria</taxon>
        <taxon>Bacillati</taxon>
        <taxon>Actinomycetota</taxon>
        <taxon>Actinomycetes</taxon>
        <taxon>Micromonosporales</taxon>
        <taxon>Micromonosporaceae</taxon>
        <taxon>Micromonospora</taxon>
    </lineage>
</organism>
<proteinExistence type="inferred from homology"/>
<dbReference type="AlphaFoldDB" id="A0AAU7QZ11"/>
<protein>
    <submittedName>
        <fullName evidence="4">SRPBCC domain-containing protein</fullName>
    </submittedName>
</protein>
<dbReference type="EMBL" id="CP157974">
    <property type="protein sequence ID" value="XBT81152.1"/>
    <property type="molecule type" value="Genomic_DNA"/>
</dbReference>
<dbReference type="Pfam" id="PF08327">
    <property type="entry name" value="AHSA1"/>
    <property type="match status" value="1"/>
</dbReference>